<dbReference type="Gene3D" id="3.30.160.250">
    <property type="match status" value="1"/>
</dbReference>
<dbReference type="InterPro" id="IPR035069">
    <property type="entry name" value="TTHA1013/TTHA0281-like"/>
</dbReference>
<sequence length="69" mass="8168">MLIDFRLEYWIEDDWYVGHLKDVPGVFSQGETLEELQKNVKDAYYMMRASDESDTRELNSHITKIGIQV</sequence>
<evidence type="ECO:0008006" key="3">
    <source>
        <dbReference type="Google" id="ProtNLM"/>
    </source>
</evidence>
<evidence type="ECO:0000313" key="2">
    <source>
        <dbReference type="Proteomes" id="UP000030428"/>
    </source>
</evidence>
<accession>A0A0A6P285</accession>
<name>A0A0A6P285_9GAMM</name>
<protein>
    <recommendedName>
        <fullName evidence="3">HicB-like antitoxin of toxin-antitoxin system domain-containing protein</fullName>
    </recommendedName>
</protein>
<evidence type="ECO:0000313" key="1">
    <source>
        <dbReference type="EMBL" id="KHD04868.1"/>
    </source>
</evidence>
<dbReference type="EMBL" id="JSZA02000300">
    <property type="protein sequence ID" value="KHD04868.1"/>
    <property type="molecule type" value="Genomic_DNA"/>
</dbReference>
<organism evidence="1 2">
    <name type="scientific">Candidatus Thiomargarita nelsonii</name>
    <dbReference type="NCBI Taxonomy" id="1003181"/>
    <lineage>
        <taxon>Bacteria</taxon>
        <taxon>Pseudomonadati</taxon>
        <taxon>Pseudomonadota</taxon>
        <taxon>Gammaproteobacteria</taxon>
        <taxon>Thiotrichales</taxon>
        <taxon>Thiotrichaceae</taxon>
        <taxon>Thiomargarita</taxon>
    </lineage>
</organism>
<proteinExistence type="predicted"/>
<dbReference type="SUPFAM" id="SSF143100">
    <property type="entry name" value="TTHA1013/TTHA0281-like"/>
    <property type="match status" value="1"/>
</dbReference>
<keyword evidence="2" id="KW-1185">Reference proteome</keyword>
<comment type="caution">
    <text evidence="1">The sequence shown here is derived from an EMBL/GenBank/DDBJ whole genome shotgun (WGS) entry which is preliminary data.</text>
</comment>
<dbReference type="Proteomes" id="UP000030428">
    <property type="component" value="Unassembled WGS sequence"/>
</dbReference>
<dbReference type="AlphaFoldDB" id="A0A0A6P285"/>
<reference evidence="1 2" key="1">
    <citation type="journal article" date="2016" name="Front. Microbiol.">
        <title>Single-Cell (Meta-)Genomics of a Dimorphic Candidatus Thiomargarita nelsonii Reveals Genomic Plasticity.</title>
        <authorList>
            <person name="Flood B.E."/>
            <person name="Fliss P."/>
            <person name="Jones D.S."/>
            <person name="Dick G.J."/>
            <person name="Jain S."/>
            <person name="Kaster A.K."/>
            <person name="Winkel M."/>
            <person name="Mussmann M."/>
            <person name="Bailey J."/>
        </authorList>
    </citation>
    <scope>NUCLEOTIDE SEQUENCE [LARGE SCALE GENOMIC DNA]</scope>
    <source>
        <strain evidence="1">Hydrate Ridge</strain>
    </source>
</reference>
<gene>
    <name evidence="1" type="ORF">PN36_32765</name>
</gene>